<reference evidence="1" key="1">
    <citation type="submission" date="2022-01" db="EMBL/GenBank/DDBJ databases">
        <authorList>
            <person name="Lagorce A."/>
        </authorList>
    </citation>
    <scope>NUCLEOTIDE SEQUENCE</scope>
    <source>
        <strain evidence="1">Th15_F1_A12</strain>
    </source>
</reference>
<protein>
    <submittedName>
        <fullName evidence="1">Uncharacterized protein</fullName>
    </submittedName>
</protein>
<dbReference type="AlphaFoldDB" id="A0AAU9QJ08"/>
<evidence type="ECO:0000313" key="2">
    <source>
        <dbReference type="Proteomes" id="UP001295462"/>
    </source>
</evidence>
<organism evidence="1 2">
    <name type="scientific">Vibrio jasicida</name>
    <dbReference type="NCBI Taxonomy" id="766224"/>
    <lineage>
        <taxon>Bacteria</taxon>
        <taxon>Pseudomonadati</taxon>
        <taxon>Pseudomonadota</taxon>
        <taxon>Gammaproteobacteria</taxon>
        <taxon>Vibrionales</taxon>
        <taxon>Vibrionaceae</taxon>
        <taxon>Vibrio</taxon>
    </lineage>
</organism>
<evidence type="ECO:0000313" key="1">
    <source>
        <dbReference type="EMBL" id="CAH1572268.1"/>
    </source>
</evidence>
<dbReference type="EMBL" id="CAKMUD010000020">
    <property type="protein sequence ID" value="CAH1572268.1"/>
    <property type="molecule type" value="Genomic_DNA"/>
</dbReference>
<sequence>MKKISIIILKSMIFEKSKDVTIIYS</sequence>
<dbReference type="Proteomes" id="UP001295462">
    <property type="component" value="Unassembled WGS sequence"/>
</dbReference>
<gene>
    <name evidence="1" type="ORF">THF1A12_1160002</name>
</gene>
<accession>A0AAU9QJ08</accession>
<name>A0AAU9QJ08_9VIBR</name>
<comment type="caution">
    <text evidence="1">The sequence shown here is derived from an EMBL/GenBank/DDBJ whole genome shotgun (WGS) entry which is preliminary data.</text>
</comment>
<proteinExistence type="predicted"/>